<reference evidence="9" key="2">
    <citation type="submission" date="2012-08" db="EMBL/GenBank/DDBJ databases">
        <title>The Genome Sequence of Wuchereria bancrofti.</title>
        <authorList>
            <consortium name="The Broad Institute Genome Sequencing Platform"/>
            <consortium name="Broad Institute Genome Sequencing Center for Infectious Disease"/>
            <person name="Nutman T.B."/>
            <person name="Fink D.L."/>
            <person name="Russ C."/>
            <person name="Young S."/>
            <person name="Zeng Q."/>
            <person name="Koehrsen M."/>
            <person name="Alvarado L."/>
            <person name="Berlin A."/>
            <person name="Borenstein D."/>
            <person name="Chapman S.B."/>
            <person name="Chen Z."/>
            <person name="Engels R."/>
            <person name="Freedman E."/>
            <person name="Gellesch M."/>
            <person name="Goldberg J."/>
            <person name="Griggs A."/>
            <person name="Gujja S."/>
            <person name="Heilman E.R."/>
            <person name="Heiman D."/>
            <person name="Hepburn T."/>
            <person name="Howarth C."/>
            <person name="Jen D."/>
            <person name="Larson L."/>
            <person name="Lewis B."/>
            <person name="Mehta T."/>
            <person name="Park D."/>
            <person name="Pearson M."/>
            <person name="Richards J."/>
            <person name="Roberts A."/>
            <person name="Saif S."/>
            <person name="Shea T."/>
            <person name="Shenoy N."/>
            <person name="Sisk P."/>
            <person name="Stolte C."/>
            <person name="Sykes S."/>
            <person name="Walk T."/>
            <person name="White J."/>
            <person name="Yandava C."/>
            <person name="Haas B."/>
            <person name="Henn M.R."/>
            <person name="Nusbaum C."/>
            <person name="Birren B."/>
        </authorList>
    </citation>
    <scope>NUCLEOTIDE SEQUENCE</scope>
</reference>
<dbReference type="PANTHER" id="PTHR13215">
    <property type="entry name" value="RNA POLYMERASE II TRANSCRIPTIONAL COACTIVATOR"/>
    <property type="match status" value="1"/>
</dbReference>
<dbReference type="GO" id="GO:0003677">
    <property type="term" value="F:DNA binding"/>
    <property type="evidence" value="ECO:0007669"/>
    <property type="project" value="UniProtKB-KW"/>
</dbReference>
<dbReference type="InterPro" id="IPR003173">
    <property type="entry name" value="PC4_C"/>
</dbReference>
<evidence type="ECO:0000256" key="2">
    <source>
        <dbReference type="ARBA" id="ARBA00009001"/>
    </source>
</evidence>
<dbReference type="Proteomes" id="UP000004810">
    <property type="component" value="Unassembled WGS sequence"/>
</dbReference>
<dbReference type="Pfam" id="PF02229">
    <property type="entry name" value="PC4"/>
    <property type="match status" value="1"/>
</dbReference>
<keyword evidence="3" id="KW-0805">Transcription regulation</keyword>
<dbReference type="AlphaFoldDB" id="J9FBC3"/>
<accession>J9FBC3</accession>
<dbReference type="EMBL" id="ADBV01000568">
    <property type="protein sequence ID" value="EJW86887.1"/>
    <property type="molecule type" value="Genomic_DNA"/>
</dbReference>
<evidence type="ECO:0000256" key="1">
    <source>
        <dbReference type="ARBA" id="ARBA00004123"/>
    </source>
</evidence>
<sequence>MSDDSDSSSVKSKKGRKKEAKRVRENSTSDESIIDKNPVKKGRTNGGSFKNSDGEEMFELGKMRFVTVRSFKGKSLIDIREYYQDKGSGELKPGRKGISLSEEQYQRLKAIMGDIDEKLSSA</sequence>
<evidence type="ECO:0000256" key="6">
    <source>
        <dbReference type="ARBA" id="ARBA00023242"/>
    </source>
</evidence>
<dbReference type="Proteomes" id="UP000093561">
    <property type="component" value="Unassembled WGS sequence"/>
</dbReference>
<evidence type="ECO:0000313" key="9">
    <source>
        <dbReference type="EMBL" id="EJW86887.1"/>
    </source>
</evidence>
<comment type="subcellular location">
    <subcellularLocation>
        <location evidence="1">Nucleus</location>
    </subcellularLocation>
</comment>
<dbReference type="Gene3D" id="2.30.31.10">
    <property type="entry name" value="Transcriptional Coactivator Pc4, Chain A"/>
    <property type="match status" value="1"/>
</dbReference>
<protein>
    <submittedName>
        <fullName evidence="12">Transcriptional coactivator p15 (PC4) C-terminal domain-containing protein</fullName>
    </submittedName>
</protein>
<feature type="domain" description="Transcriptional coactivator p15 (PC4) C-terminal" evidence="8">
    <location>
        <begin position="58"/>
        <end position="111"/>
    </location>
</feature>
<dbReference type="InterPro" id="IPR009044">
    <property type="entry name" value="ssDNA-bd_transcriptional_reg"/>
</dbReference>
<evidence type="ECO:0000256" key="4">
    <source>
        <dbReference type="ARBA" id="ARBA00023125"/>
    </source>
</evidence>
<proteinExistence type="inferred from homology"/>
<reference evidence="12" key="5">
    <citation type="submission" date="2024-02" db="UniProtKB">
        <authorList>
            <consortium name="WormBaseParasite"/>
        </authorList>
    </citation>
    <scope>IDENTIFICATION</scope>
    <source>
        <strain evidence="12">pt0022</strain>
    </source>
</reference>
<reference evidence="10" key="1">
    <citation type="submission" date="2012-08" db="EMBL/GenBank/DDBJ databases">
        <title>The Genome Sequence of Wuchereria bancrofti.</title>
        <authorList>
            <person name="Nutman T.B."/>
            <person name="Fink D.L."/>
            <person name="Russ C."/>
            <person name="Young S."/>
            <person name="Zeng Q."/>
            <person name="Koehrsen M."/>
            <person name="Alvarado L."/>
            <person name="Berlin A."/>
            <person name="Chapman S.B."/>
            <person name="Chen Z."/>
            <person name="Freedman E."/>
            <person name="Gellesch M."/>
            <person name="Goldberg J."/>
            <person name="Griggs A."/>
            <person name="Gujja S."/>
            <person name="Heilman E.R."/>
            <person name="Heiman D."/>
            <person name="Hepburn T."/>
            <person name="Howarth C."/>
            <person name="Jen D."/>
            <person name="Larson L."/>
            <person name="Lewis B."/>
            <person name="Mehta T."/>
            <person name="Park D."/>
            <person name="Pearson M."/>
            <person name="Roberts A."/>
            <person name="Saif S."/>
            <person name="Shea T."/>
            <person name="Shenoy N."/>
            <person name="Sisk P."/>
            <person name="Stolte C."/>
            <person name="Sykes S."/>
            <person name="Walk T."/>
            <person name="White J."/>
            <person name="Yandava C."/>
            <person name="Haas B."/>
            <person name="Henn M.R."/>
            <person name="Nusbaum C."/>
            <person name="Birren B."/>
        </authorList>
    </citation>
    <scope>NUCLEOTIDE SEQUENCE [LARGE SCALE GENOMIC DNA]</scope>
    <source>
        <strain evidence="10">NA</strain>
    </source>
</reference>
<reference evidence="11" key="3">
    <citation type="submission" date="2015-03" db="EMBL/GenBank/DDBJ databases">
        <title>Wuchereria bancrofti Genome Sequencing Papua New Guinea Strain.</title>
        <authorList>
            <person name="Small S.T."/>
            <person name="Serre D."/>
            <person name="Zimmerman P.A."/>
        </authorList>
    </citation>
    <scope>NUCLEOTIDE SEQUENCE [LARGE SCALE GENOMIC DNA]</scope>
    <source>
        <strain evidence="11">pt0022</strain>
    </source>
</reference>
<comment type="similarity">
    <text evidence="2">Belongs to the transcriptional coactivator PC4 family.</text>
</comment>
<dbReference type="GO" id="GO:0005634">
    <property type="term" value="C:nucleus"/>
    <property type="evidence" value="ECO:0007669"/>
    <property type="project" value="UniProtKB-SubCell"/>
</dbReference>
<evidence type="ECO:0000256" key="5">
    <source>
        <dbReference type="ARBA" id="ARBA00023163"/>
    </source>
</evidence>
<dbReference type="GO" id="GO:0003713">
    <property type="term" value="F:transcription coactivator activity"/>
    <property type="evidence" value="ECO:0007669"/>
    <property type="project" value="InterPro"/>
</dbReference>
<evidence type="ECO:0000313" key="11">
    <source>
        <dbReference type="Proteomes" id="UP000093561"/>
    </source>
</evidence>
<organism evidence="9 10">
    <name type="scientific">Wuchereria bancrofti</name>
    <dbReference type="NCBI Taxonomy" id="6293"/>
    <lineage>
        <taxon>Eukaryota</taxon>
        <taxon>Metazoa</taxon>
        <taxon>Ecdysozoa</taxon>
        <taxon>Nematoda</taxon>
        <taxon>Chromadorea</taxon>
        <taxon>Rhabditida</taxon>
        <taxon>Spirurina</taxon>
        <taxon>Spiruromorpha</taxon>
        <taxon>Filarioidea</taxon>
        <taxon>Onchocercidae</taxon>
        <taxon>Wuchereria</taxon>
    </lineage>
</organism>
<dbReference type="SUPFAM" id="SSF54447">
    <property type="entry name" value="ssDNA-binding transcriptional regulator domain"/>
    <property type="match status" value="1"/>
</dbReference>
<evidence type="ECO:0000313" key="10">
    <source>
        <dbReference type="Proteomes" id="UP000004810"/>
    </source>
</evidence>
<feature type="compositionally biased region" description="Basic and acidic residues" evidence="7">
    <location>
        <begin position="22"/>
        <end position="38"/>
    </location>
</feature>
<evidence type="ECO:0000313" key="12">
    <source>
        <dbReference type="WBParaSite" id="mrna-Wban_02890"/>
    </source>
</evidence>
<name>J9FBC3_WUCBA</name>
<feature type="region of interest" description="Disordered" evidence="7">
    <location>
        <begin position="1"/>
        <end position="54"/>
    </location>
</feature>
<keyword evidence="6" id="KW-0539">Nucleus</keyword>
<dbReference type="InterPro" id="IPR045125">
    <property type="entry name" value="Sub1/Tcp4-like"/>
</dbReference>
<dbReference type="GO" id="GO:0060261">
    <property type="term" value="P:positive regulation of transcription initiation by RNA polymerase II"/>
    <property type="evidence" value="ECO:0007669"/>
    <property type="project" value="InterPro"/>
</dbReference>
<keyword evidence="5" id="KW-0804">Transcription</keyword>
<reference evidence="11" key="4">
    <citation type="journal article" date="2016" name="Mol. Ecol.">
        <title>Population genomics of the filarial nematode parasite Wuchereria bancrofti from mosquitoes.</title>
        <authorList>
            <person name="Small S.T."/>
            <person name="Reimer L.J."/>
            <person name="Tisch D.J."/>
            <person name="King C.L."/>
            <person name="Christensen B.M."/>
            <person name="Siba P.M."/>
            <person name="Kazura J.W."/>
            <person name="Serre D."/>
            <person name="Zimmerman P.A."/>
        </authorList>
    </citation>
    <scope>NUCLEOTIDE SEQUENCE</scope>
    <source>
        <strain evidence="11">pt0022</strain>
    </source>
</reference>
<keyword evidence="4" id="KW-0238">DNA-binding</keyword>
<dbReference type="WBParaSite" id="mrna-Wban_02890">
    <property type="protein sequence ID" value="mrna-Wban_02890"/>
    <property type="gene ID" value="Wban_02890"/>
</dbReference>
<evidence type="ECO:0000256" key="7">
    <source>
        <dbReference type="SAM" id="MobiDB-lite"/>
    </source>
</evidence>
<evidence type="ECO:0000256" key="3">
    <source>
        <dbReference type="ARBA" id="ARBA00023015"/>
    </source>
</evidence>
<gene>
    <name evidence="9" type="ORF">WUBG_02199</name>
</gene>
<feature type="compositionally biased region" description="Basic residues" evidence="7">
    <location>
        <begin position="11"/>
        <end position="21"/>
    </location>
</feature>
<evidence type="ECO:0000259" key="8">
    <source>
        <dbReference type="Pfam" id="PF02229"/>
    </source>
</evidence>